<dbReference type="PANTHER" id="PTHR43547:SF2">
    <property type="entry name" value="HYBRID SIGNAL TRANSDUCTION HISTIDINE KINASE C"/>
    <property type="match status" value="1"/>
</dbReference>
<evidence type="ECO:0000256" key="2">
    <source>
        <dbReference type="ARBA" id="ARBA00012438"/>
    </source>
</evidence>
<dbReference type="Gene3D" id="1.10.287.130">
    <property type="match status" value="1"/>
</dbReference>
<keyword evidence="3" id="KW-0597">Phosphoprotein</keyword>
<dbReference type="InterPro" id="IPR003594">
    <property type="entry name" value="HATPase_dom"/>
</dbReference>
<dbReference type="SUPFAM" id="SSF55874">
    <property type="entry name" value="ATPase domain of HSP90 chaperone/DNA topoisomerase II/histidine kinase"/>
    <property type="match status" value="1"/>
</dbReference>
<feature type="domain" description="Histidine kinase" evidence="6">
    <location>
        <begin position="184"/>
        <end position="398"/>
    </location>
</feature>
<dbReference type="RefSeq" id="WP_240775047.1">
    <property type="nucleotide sequence ID" value="NZ_SSBV01000002.1"/>
</dbReference>
<sequence length="399" mass="45074">MSMKDVVSITLENEMDLILAHKRTMKVAEKIGLTTATQTVFATAVSEVARIVIEHTHLGVLKVGIGGENPRYSLSASIVFESITDLSRNHEGFFYAQKLVPEFSFNIAQGKCIIELATGLPRSLKVDQTKIRSLQDFFKSEPPINAYEEIKNRNNYLSKVTNEQEMEIRQEKLINEKKSEFISIASHEIKTPITVIKAYTQMLQKLKFKCDPKVIPILDKLDQQTTKLSTLVQQLMDVSQIENGSLVYSMKKLNIHEFLTDVVAMLSHVHSNYHIKLELAEPHFVHADRLRLEQVLTNLLGNAAKYSPIDTQITVSYQVMDHELVIAIKDQGQGMEKDSLEAIFQKFYRNAEVEATHPGLGMGLYITSKIVVDHGGKIWAESQRNIGSIFYVSLPLVVD</sequence>
<dbReference type="Pfam" id="PF00512">
    <property type="entry name" value="HisKA"/>
    <property type="match status" value="1"/>
</dbReference>
<dbReference type="PANTHER" id="PTHR43547">
    <property type="entry name" value="TWO-COMPONENT HISTIDINE KINASE"/>
    <property type="match status" value="1"/>
</dbReference>
<gene>
    <name evidence="7" type="ORF">SAMN06297358_1320</name>
</gene>
<dbReference type="InterPro" id="IPR003661">
    <property type="entry name" value="HisK_dim/P_dom"/>
</dbReference>
<keyword evidence="5 7" id="KW-0418">Kinase</keyword>
<comment type="catalytic activity">
    <reaction evidence="1">
        <text>ATP + protein L-histidine = ADP + protein N-phospho-L-histidine.</text>
        <dbReference type="EC" id="2.7.13.3"/>
    </reaction>
</comment>
<dbReference type="PROSITE" id="PS50109">
    <property type="entry name" value="HIS_KIN"/>
    <property type="match status" value="1"/>
</dbReference>
<evidence type="ECO:0000259" key="6">
    <source>
        <dbReference type="PROSITE" id="PS50109"/>
    </source>
</evidence>
<evidence type="ECO:0000256" key="1">
    <source>
        <dbReference type="ARBA" id="ARBA00000085"/>
    </source>
</evidence>
<organism evidence="7 8">
    <name type="scientific">Pedobacter xixiisoli</name>
    <dbReference type="NCBI Taxonomy" id="1476464"/>
    <lineage>
        <taxon>Bacteria</taxon>
        <taxon>Pseudomonadati</taxon>
        <taxon>Bacteroidota</taxon>
        <taxon>Sphingobacteriia</taxon>
        <taxon>Sphingobacteriales</taxon>
        <taxon>Sphingobacteriaceae</taxon>
        <taxon>Pedobacter</taxon>
    </lineage>
</organism>
<dbReference type="AlphaFoldDB" id="A0A285ZWB9"/>
<dbReference type="FunFam" id="3.30.565.10:FF:000006">
    <property type="entry name" value="Sensor histidine kinase WalK"/>
    <property type="match status" value="1"/>
</dbReference>
<dbReference type="SMART" id="SM00388">
    <property type="entry name" value="HisKA"/>
    <property type="match status" value="1"/>
</dbReference>
<evidence type="ECO:0000256" key="3">
    <source>
        <dbReference type="ARBA" id="ARBA00022553"/>
    </source>
</evidence>
<dbReference type="PRINTS" id="PR00344">
    <property type="entry name" value="BCTRLSENSOR"/>
</dbReference>
<proteinExistence type="predicted"/>
<dbReference type="GO" id="GO:0000155">
    <property type="term" value="F:phosphorelay sensor kinase activity"/>
    <property type="evidence" value="ECO:0007669"/>
    <property type="project" value="InterPro"/>
</dbReference>
<accession>A0A285ZWB9</accession>
<dbReference type="InterPro" id="IPR036890">
    <property type="entry name" value="HATPase_C_sf"/>
</dbReference>
<reference evidence="8" key="1">
    <citation type="submission" date="2017-09" db="EMBL/GenBank/DDBJ databases">
        <authorList>
            <person name="Varghese N."/>
            <person name="Submissions S."/>
        </authorList>
    </citation>
    <scope>NUCLEOTIDE SEQUENCE [LARGE SCALE GENOMIC DNA]</scope>
    <source>
        <strain evidence="8">CGMCC 1.12803</strain>
    </source>
</reference>
<keyword evidence="4" id="KW-0808">Transferase</keyword>
<evidence type="ECO:0000256" key="4">
    <source>
        <dbReference type="ARBA" id="ARBA00022679"/>
    </source>
</evidence>
<dbReference type="InterPro" id="IPR004358">
    <property type="entry name" value="Sig_transdc_His_kin-like_C"/>
</dbReference>
<keyword evidence="8" id="KW-1185">Reference proteome</keyword>
<evidence type="ECO:0000313" key="7">
    <source>
        <dbReference type="EMBL" id="SOD13942.1"/>
    </source>
</evidence>
<dbReference type="EMBL" id="OCMT01000002">
    <property type="protein sequence ID" value="SOD13942.1"/>
    <property type="molecule type" value="Genomic_DNA"/>
</dbReference>
<protein>
    <recommendedName>
        <fullName evidence="2">histidine kinase</fullName>
        <ecNumber evidence="2">2.7.13.3</ecNumber>
    </recommendedName>
</protein>
<evidence type="ECO:0000256" key="5">
    <source>
        <dbReference type="ARBA" id="ARBA00022777"/>
    </source>
</evidence>
<dbReference type="Pfam" id="PF02518">
    <property type="entry name" value="HATPase_c"/>
    <property type="match status" value="1"/>
</dbReference>
<dbReference type="Gene3D" id="3.30.565.10">
    <property type="entry name" value="Histidine kinase-like ATPase, C-terminal domain"/>
    <property type="match status" value="1"/>
</dbReference>
<dbReference type="InterPro" id="IPR036097">
    <property type="entry name" value="HisK_dim/P_sf"/>
</dbReference>
<dbReference type="InterPro" id="IPR005467">
    <property type="entry name" value="His_kinase_dom"/>
</dbReference>
<dbReference type="SUPFAM" id="SSF47384">
    <property type="entry name" value="Homodimeric domain of signal transducing histidine kinase"/>
    <property type="match status" value="1"/>
</dbReference>
<dbReference type="CDD" id="cd00082">
    <property type="entry name" value="HisKA"/>
    <property type="match status" value="1"/>
</dbReference>
<evidence type="ECO:0000313" key="8">
    <source>
        <dbReference type="Proteomes" id="UP000219281"/>
    </source>
</evidence>
<dbReference type="Proteomes" id="UP000219281">
    <property type="component" value="Unassembled WGS sequence"/>
</dbReference>
<dbReference type="SMART" id="SM00387">
    <property type="entry name" value="HATPase_c"/>
    <property type="match status" value="1"/>
</dbReference>
<dbReference type="EC" id="2.7.13.3" evidence="2"/>
<name>A0A285ZWB9_9SPHI</name>